<keyword evidence="2" id="KW-1015">Disulfide bond</keyword>
<proteinExistence type="inferred from homology"/>
<keyword evidence="5" id="KW-1185">Reference proteome</keyword>
<reference evidence="4" key="1">
    <citation type="journal article" date="2020" name="Stud. Mycol.">
        <title>101 Dothideomycetes genomes: a test case for predicting lifestyles and emergence of pathogens.</title>
        <authorList>
            <person name="Haridas S."/>
            <person name="Albert R."/>
            <person name="Binder M."/>
            <person name="Bloem J."/>
            <person name="Labutti K."/>
            <person name="Salamov A."/>
            <person name="Andreopoulos B."/>
            <person name="Baker S."/>
            <person name="Barry K."/>
            <person name="Bills G."/>
            <person name="Bluhm B."/>
            <person name="Cannon C."/>
            <person name="Castanera R."/>
            <person name="Culley D."/>
            <person name="Daum C."/>
            <person name="Ezra D."/>
            <person name="Gonzalez J."/>
            <person name="Henrissat B."/>
            <person name="Kuo A."/>
            <person name="Liang C."/>
            <person name="Lipzen A."/>
            <person name="Lutzoni F."/>
            <person name="Magnuson J."/>
            <person name="Mondo S."/>
            <person name="Nolan M."/>
            <person name="Ohm R."/>
            <person name="Pangilinan J."/>
            <person name="Park H.-J."/>
            <person name="Ramirez L."/>
            <person name="Alfaro M."/>
            <person name="Sun H."/>
            <person name="Tritt A."/>
            <person name="Yoshinaga Y."/>
            <person name="Zwiers L.-H."/>
            <person name="Turgeon B."/>
            <person name="Goodwin S."/>
            <person name="Spatafora J."/>
            <person name="Crous P."/>
            <person name="Grigoriev I."/>
        </authorList>
    </citation>
    <scope>NUCLEOTIDE SEQUENCE</scope>
    <source>
        <strain evidence="4">CBS 161.51</strain>
    </source>
</reference>
<dbReference type="EMBL" id="ML976102">
    <property type="protein sequence ID" value="KAF1938521.1"/>
    <property type="molecule type" value="Genomic_DNA"/>
</dbReference>
<feature type="chain" id="PRO_5025332578" description="Hydrophobin" evidence="3">
    <location>
        <begin position="17"/>
        <end position="89"/>
    </location>
</feature>
<sequence>MRYSAAFLAFVATAAAAPLSSAASSLCPTGLYSNPQCCATDVLGAVGLNCAVPSTKPTDDSNFISICAATGQQAKCCVIPVLGQDVLCE</sequence>
<dbReference type="Gene3D" id="3.20.120.10">
    <property type="entry name" value="Hydrophobin"/>
    <property type="match status" value="1"/>
</dbReference>
<evidence type="ECO:0000313" key="4">
    <source>
        <dbReference type="EMBL" id="KAF1938521.1"/>
    </source>
</evidence>
<gene>
    <name evidence="4" type="ORF">EJ02DRAFT_329406</name>
</gene>
<dbReference type="Proteomes" id="UP000800038">
    <property type="component" value="Unassembled WGS sequence"/>
</dbReference>
<evidence type="ECO:0000256" key="2">
    <source>
        <dbReference type="ARBA" id="ARBA00023157"/>
    </source>
</evidence>
<dbReference type="CDD" id="cd23508">
    <property type="entry name" value="hydrophobin_II"/>
    <property type="match status" value="1"/>
</dbReference>
<dbReference type="PANTHER" id="PTHR42341">
    <property type="entry name" value="HYDROPHOBIN"/>
    <property type="match status" value="1"/>
</dbReference>
<comment type="similarity">
    <text evidence="1">Belongs to the cerato-ulmin hydrophobin family.</text>
</comment>
<dbReference type="InterPro" id="IPR036686">
    <property type="entry name" value="Class_II_Hydrophobin_sf"/>
</dbReference>
<dbReference type="InterPro" id="IPR010636">
    <property type="entry name" value="Class_II_hydrophobin"/>
</dbReference>
<dbReference type="Pfam" id="PF06766">
    <property type="entry name" value="Hydrophobin_2"/>
    <property type="match status" value="1"/>
</dbReference>
<dbReference type="AlphaFoldDB" id="A0A6A5SD29"/>
<accession>A0A6A5SD29</accession>
<feature type="signal peptide" evidence="3">
    <location>
        <begin position="1"/>
        <end position="16"/>
    </location>
</feature>
<dbReference type="GO" id="GO:0005576">
    <property type="term" value="C:extracellular region"/>
    <property type="evidence" value="ECO:0007669"/>
    <property type="project" value="InterPro"/>
</dbReference>
<name>A0A6A5SD29_9PLEO</name>
<evidence type="ECO:0008006" key="6">
    <source>
        <dbReference type="Google" id="ProtNLM"/>
    </source>
</evidence>
<dbReference type="PANTHER" id="PTHR42341:SF1">
    <property type="entry name" value="HYDROPHOBIN"/>
    <property type="match status" value="1"/>
</dbReference>
<evidence type="ECO:0000256" key="3">
    <source>
        <dbReference type="SAM" id="SignalP"/>
    </source>
</evidence>
<dbReference type="OrthoDB" id="4500971at2759"/>
<organism evidence="4 5">
    <name type="scientific">Clathrospora elynae</name>
    <dbReference type="NCBI Taxonomy" id="706981"/>
    <lineage>
        <taxon>Eukaryota</taxon>
        <taxon>Fungi</taxon>
        <taxon>Dikarya</taxon>
        <taxon>Ascomycota</taxon>
        <taxon>Pezizomycotina</taxon>
        <taxon>Dothideomycetes</taxon>
        <taxon>Pleosporomycetidae</taxon>
        <taxon>Pleosporales</taxon>
        <taxon>Diademaceae</taxon>
        <taxon>Clathrospora</taxon>
    </lineage>
</organism>
<dbReference type="SUPFAM" id="SSF101751">
    <property type="entry name" value="Hydrophobin II, HfbII"/>
    <property type="match status" value="1"/>
</dbReference>
<protein>
    <recommendedName>
        <fullName evidence="6">Hydrophobin</fullName>
    </recommendedName>
</protein>
<feature type="non-terminal residue" evidence="4">
    <location>
        <position position="89"/>
    </location>
</feature>
<keyword evidence="3" id="KW-0732">Signal</keyword>
<evidence type="ECO:0000313" key="5">
    <source>
        <dbReference type="Proteomes" id="UP000800038"/>
    </source>
</evidence>
<evidence type="ECO:0000256" key="1">
    <source>
        <dbReference type="ARBA" id="ARBA00009576"/>
    </source>
</evidence>